<proteinExistence type="predicted"/>
<comment type="caution">
    <text evidence="1">The sequence shown here is derived from an EMBL/GenBank/DDBJ whole genome shotgun (WGS) entry which is preliminary data.</text>
</comment>
<dbReference type="RefSeq" id="WP_133495518.1">
    <property type="nucleotide sequence ID" value="NZ_BMLU01000005.1"/>
</dbReference>
<protein>
    <submittedName>
        <fullName evidence="1">Uncharacterized protein</fullName>
    </submittedName>
</protein>
<accession>A0A4R6FN00</accession>
<evidence type="ECO:0000313" key="1">
    <source>
        <dbReference type="EMBL" id="TDN82981.1"/>
    </source>
</evidence>
<dbReference type="AlphaFoldDB" id="A0A4R6FN00"/>
<organism evidence="1 2">
    <name type="scientific">Stakelama pacifica</name>
    <dbReference type="NCBI Taxonomy" id="517720"/>
    <lineage>
        <taxon>Bacteria</taxon>
        <taxon>Pseudomonadati</taxon>
        <taxon>Pseudomonadota</taxon>
        <taxon>Alphaproteobacteria</taxon>
        <taxon>Sphingomonadales</taxon>
        <taxon>Sphingomonadaceae</taxon>
        <taxon>Stakelama</taxon>
    </lineage>
</organism>
<evidence type="ECO:0000313" key="2">
    <source>
        <dbReference type="Proteomes" id="UP000295493"/>
    </source>
</evidence>
<dbReference type="EMBL" id="SNWD01000005">
    <property type="protein sequence ID" value="TDN82981.1"/>
    <property type="molecule type" value="Genomic_DNA"/>
</dbReference>
<reference evidence="1 2" key="1">
    <citation type="submission" date="2019-03" db="EMBL/GenBank/DDBJ databases">
        <title>Genomic Encyclopedia of Type Strains, Phase IV (KMG-IV): sequencing the most valuable type-strain genomes for metagenomic binning, comparative biology and taxonomic classification.</title>
        <authorList>
            <person name="Goeker M."/>
        </authorList>
    </citation>
    <scope>NUCLEOTIDE SEQUENCE [LARGE SCALE GENOMIC DNA]</scope>
    <source>
        <strain evidence="1 2">DSM 25059</strain>
    </source>
</reference>
<sequence>MDDKTTTFDLPELLKGNVEAITGKLPEMTDDELAALAGLEKKGDKRVTLQREIEQEQACRKRIADALETRDAEVAKDIAATESAHAKALKAKDTTITDLTEQLRGEQFRRTAAEAAVAGPAQTMSLRVADAIELDPDAEAPALYALTEATQVVLADENGVSFRDLPPLEFHPDAYEPSGDRVKLVKDIVIEPGIPETGICKAFLMAGDKAVGVADLVSRFPGGGGRTAKISAGTFLFTGARSTTKSAA</sequence>
<keyword evidence="2" id="KW-1185">Reference proteome</keyword>
<dbReference type="Proteomes" id="UP000295493">
    <property type="component" value="Unassembled WGS sequence"/>
</dbReference>
<name>A0A4R6FN00_9SPHN</name>
<gene>
    <name evidence="1" type="ORF">EV664_105179</name>
</gene>